<dbReference type="InterPro" id="IPR043131">
    <property type="entry name" value="BCAT-like_N"/>
</dbReference>
<dbReference type="EC" id="4.1.3.38" evidence="5"/>
<gene>
    <name evidence="5" type="primary">pabC</name>
    <name evidence="5" type="ORF">EDM21_22260</name>
</gene>
<comment type="caution">
    <text evidence="5">The sequence shown here is derived from an EMBL/GenBank/DDBJ whole genome shotgun (WGS) entry which is preliminary data.</text>
</comment>
<dbReference type="PANTHER" id="PTHR42743:SF11">
    <property type="entry name" value="AMINODEOXYCHORISMATE LYASE"/>
    <property type="match status" value="1"/>
</dbReference>
<evidence type="ECO:0000313" key="6">
    <source>
        <dbReference type="Proteomes" id="UP000490800"/>
    </source>
</evidence>
<dbReference type="GO" id="GO:0008652">
    <property type="term" value="P:amino acid biosynthetic process"/>
    <property type="evidence" value="ECO:0007669"/>
    <property type="project" value="UniProtKB-ARBA"/>
</dbReference>
<comment type="similarity">
    <text evidence="2">Belongs to the class-IV pyridoxal-phosphate-dependent aminotransferase family.</text>
</comment>
<dbReference type="InterPro" id="IPR050571">
    <property type="entry name" value="Class-IV_PLP-Dep_Aminotrnsfr"/>
</dbReference>
<dbReference type="CDD" id="cd00449">
    <property type="entry name" value="PLPDE_IV"/>
    <property type="match status" value="1"/>
</dbReference>
<dbReference type="FunFam" id="3.20.10.10:FF:000002">
    <property type="entry name" value="D-alanine aminotransferase"/>
    <property type="match status" value="1"/>
</dbReference>
<dbReference type="Proteomes" id="UP000490800">
    <property type="component" value="Unassembled WGS sequence"/>
</dbReference>
<dbReference type="GO" id="GO:0005829">
    <property type="term" value="C:cytosol"/>
    <property type="evidence" value="ECO:0007669"/>
    <property type="project" value="TreeGrafter"/>
</dbReference>
<keyword evidence="6" id="KW-1185">Reference proteome</keyword>
<dbReference type="Gene3D" id="3.30.470.10">
    <property type="match status" value="1"/>
</dbReference>
<proteinExistence type="inferred from homology"/>
<dbReference type="SUPFAM" id="SSF56752">
    <property type="entry name" value="D-aminoacid aminotransferase-like PLP-dependent enzymes"/>
    <property type="match status" value="1"/>
</dbReference>
<dbReference type="InterPro" id="IPR043132">
    <property type="entry name" value="BCAT-like_C"/>
</dbReference>
<dbReference type="EMBL" id="RHLK01000019">
    <property type="protein sequence ID" value="MVP02209.1"/>
    <property type="molecule type" value="Genomic_DNA"/>
</dbReference>
<evidence type="ECO:0000256" key="3">
    <source>
        <dbReference type="ARBA" id="ARBA00011738"/>
    </source>
</evidence>
<dbReference type="AlphaFoldDB" id="A0A7X3FMI8"/>
<dbReference type="NCBIfam" id="NF005800">
    <property type="entry name" value="PRK07650.1"/>
    <property type="match status" value="1"/>
</dbReference>
<evidence type="ECO:0000313" key="5">
    <source>
        <dbReference type="EMBL" id="MVP02209.1"/>
    </source>
</evidence>
<dbReference type="InterPro" id="IPR036038">
    <property type="entry name" value="Aminotransferase-like"/>
</dbReference>
<dbReference type="OrthoDB" id="9805628at2"/>
<dbReference type="GO" id="GO:0046394">
    <property type="term" value="P:carboxylic acid biosynthetic process"/>
    <property type="evidence" value="ECO:0007669"/>
    <property type="project" value="UniProtKB-ARBA"/>
</dbReference>
<dbReference type="PANTHER" id="PTHR42743">
    <property type="entry name" value="AMINO-ACID AMINOTRANSFERASE"/>
    <property type="match status" value="1"/>
</dbReference>
<dbReference type="RefSeq" id="WP_157338618.1">
    <property type="nucleotide sequence ID" value="NZ_RHLK01000019.1"/>
</dbReference>
<organism evidence="5 6">
    <name type="scientific">Paenibacillus lutrae</name>
    <dbReference type="NCBI Taxonomy" id="2078573"/>
    <lineage>
        <taxon>Bacteria</taxon>
        <taxon>Bacillati</taxon>
        <taxon>Bacillota</taxon>
        <taxon>Bacilli</taxon>
        <taxon>Bacillales</taxon>
        <taxon>Paenibacillaceae</taxon>
        <taxon>Paenibacillus</taxon>
    </lineage>
</organism>
<name>A0A7X3FMI8_9BACL</name>
<keyword evidence="5" id="KW-0456">Lyase</keyword>
<dbReference type="Pfam" id="PF01063">
    <property type="entry name" value="Aminotran_4"/>
    <property type="match status" value="1"/>
</dbReference>
<comment type="subunit">
    <text evidence="3">Homodimer.</text>
</comment>
<reference evidence="5 6" key="1">
    <citation type="journal article" date="2019" name="Microorganisms">
        <title>Paenibacillus lutrae sp. nov., A Chitinolytic Species Isolated from A River Otter in Castril Natural Park, Granada, Spain.</title>
        <authorList>
            <person name="Rodriguez M."/>
            <person name="Reina J.C."/>
            <person name="Bejar V."/>
            <person name="Llamas I."/>
        </authorList>
    </citation>
    <scope>NUCLEOTIDE SEQUENCE [LARGE SCALE GENOMIC DNA]</scope>
    <source>
        <strain evidence="5 6">N10</strain>
    </source>
</reference>
<dbReference type="GO" id="GO:0008696">
    <property type="term" value="F:4-amino-4-deoxychorismate lyase activity"/>
    <property type="evidence" value="ECO:0007669"/>
    <property type="project" value="UniProtKB-EC"/>
</dbReference>
<evidence type="ECO:0000256" key="4">
    <source>
        <dbReference type="ARBA" id="ARBA00022898"/>
    </source>
</evidence>
<sequence>MKIWVNGQIIEEELAVVSVYDHGFLYGMGLFETFRTYNGHPFLLQEHLDRMQEGCQELGIPLRSSGEDIQLRVRDLLKVNQLQDAYIRYTISAGVDLLGLPSGSSYKEPTEILYIKELPARLAGSVSTRPLQLLQVRRNSPEGTLRRKSFHYMNNILAKRELMTYPWAAGAEGLFLTGDGHVAEGIVSNLFWIKGGRCFTPSLETGILPGITRAYVMRLAEECGLQIIEGCFDRDALSGADEIFLTNSVQEIVAVDRLLDEHGHETSIGTGTPGKLTGRLAELYQQHTQTSTGG</sequence>
<keyword evidence="4" id="KW-0663">Pyridoxal phosphate</keyword>
<dbReference type="Gene3D" id="3.20.10.10">
    <property type="entry name" value="D-amino Acid Aminotransferase, subunit A, domain 2"/>
    <property type="match status" value="1"/>
</dbReference>
<evidence type="ECO:0000256" key="2">
    <source>
        <dbReference type="ARBA" id="ARBA00009320"/>
    </source>
</evidence>
<protein>
    <submittedName>
        <fullName evidence="5">Aminodeoxychorismate lyase</fullName>
        <ecNumber evidence="5">4.1.3.38</ecNumber>
    </submittedName>
</protein>
<accession>A0A7X3FMI8</accession>
<evidence type="ECO:0000256" key="1">
    <source>
        <dbReference type="ARBA" id="ARBA00001933"/>
    </source>
</evidence>
<dbReference type="InterPro" id="IPR001544">
    <property type="entry name" value="Aminotrans_IV"/>
</dbReference>
<comment type="cofactor">
    <cofactor evidence="1">
        <name>pyridoxal 5'-phosphate</name>
        <dbReference type="ChEBI" id="CHEBI:597326"/>
    </cofactor>
</comment>